<keyword evidence="3" id="KW-0131">Cell cycle</keyword>
<dbReference type="CDD" id="cd11660">
    <property type="entry name" value="SANT_TRF"/>
    <property type="match status" value="1"/>
</dbReference>
<name>A0A194VVI8_CYTMA</name>
<sequence length="864" mass="93618">MADAAESASPAPAVAMQSRSETPQNEPSNADGTPAPTSKNEETLQKPVSVPPKSMETSANDSSDVPYEPTVADPSSSNPEPQEIPDTAAPARQTPPVITTSAAGTSSVTTIPAVAPPASTVPAPTPPPHVPTPAPTYAPESSTPAKRSRTPELGEDTGADKRRKIEHPADQDGTQTTAEVKLENDVFLNGDGESDWNLESMLANALGAVNEADDSVNIDTTTTAAPTRRRLEKMKFIESPTYFSRSMGLPLLGSLAVQILLALFQQPSEVTDKIIRDSRTEGGKVYVALRGTFMASLKLFTDSTAFLNADDLDIHDPGDRETIQMANLANMCASFYGPGGPTMATAHDYFLKIMIPENGMITEEISSLYLDQKTQSFLAYANVMEDKESTRNSLMDKFFPLDLEDKLRAYWRESNLNLTISADQFVRPFTDRRNLLRAIGHDKEKRRQLEAKYQFATFLDSLSAFIRSNFEAIVEYAESHGIEIPNEAAEEEALLLEGVAPPSTYSGSFPGQQRRPNGTDSNGYEITGLASLIAEKLSSVDGFGYGQSATGLSDGAHLPPTQSLPTSVLYERARQAAVAKSSTHAARREGLHSTRRPWTPEEEKALMEGLDKVKGPHWSQILQLYGQNGTISDILKDRTQVQLKDKARNLKLFFLKTNSEMPYYLQCVTGELKTRAPGQAARKEAEEQARQGVMNPNGSVHSSYAPNYTNGTTNGTYTVSGNTSGLLHAFASWTGFNDITPSVTVAGHYYSTNIRSSTSFTASSNCHAYSVGRACSSSDHNAEFRAKHYARASNTYCITFNAYCSVSRGFPADSCPETYNVPNGASRAAQANACSNFRPSASSNTSTNGSKHTDKCWGRQDGRG</sequence>
<feature type="region of interest" description="Disordered" evidence="4">
    <location>
        <begin position="1"/>
        <end position="178"/>
    </location>
</feature>
<dbReference type="GO" id="GO:0010833">
    <property type="term" value="P:telomere maintenance via telomere lengthening"/>
    <property type="evidence" value="ECO:0007669"/>
    <property type="project" value="TreeGrafter"/>
</dbReference>
<evidence type="ECO:0000259" key="5">
    <source>
        <dbReference type="PROSITE" id="PS50090"/>
    </source>
</evidence>
<keyword evidence="8" id="KW-1185">Reference proteome</keyword>
<feature type="domain" description="Myb-like" evidence="5">
    <location>
        <begin position="595"/>
        <end position="651"/>
    </location>
</feature>
<dbReference type="InterPro" id="IPR052833">
    <property type="entry name" value="Telomeric_DNA-bd_trans-reg"/>
</dbReference>
<dbReference type="OrthoDB" id="3366990at2759"/>
<dbReference type="InterPro" id="IPR013867">
    <property type="entry name" value="Telomere_rpt-bd_fac_dimer_dom"/>
</dbReference>
<proteinExistence type="predicted"/>
<protein>
    <submittedName>
        <fullName evidence="7">Telomeric DNA-binding factor trf1</fullName>
    </submittedName>
</protein>
<evidence type="ECO:0000313" key="8">
    <source>
        <dbReference type="Proteomes" id="UP000078559"/>
    </source>
</evidence>
<dbReference type="SMR" id="A0A194VVI8"/>
<dbReference type="PANTHER" id="PTHR47807">
    <property type="entry name" value="PROTEIN TBF1"/>
    <property type="match status" value="1"/>
</dbReference>
<dbReference type="Pfam" id="PF08558">
    <property type="entry name" value="TRF"/>
    <property type="match status" value="1"/>
</dbReference>
<dbReference type="InterPro" id="IPR001005">
    <property type="entry name" value="SANT/Myb"/>
</dbReference>
<evidence type="ECO:0000313" key="7">
    <source>
        <dbReference type="EMBL" id="KUI68002.1"/>
    </source>
</evidence>
<feature type="compositionally biased region" description="Basic and acidic residues" evidence="4">
    <location>
        <begin position="851"/>
        <end position="864"/>
    </location>
</feature>
<feature type="compositionally biased region" description="Polar residues" evidence="4">
    <location>
        <begin position="694"/>
        <end position="706"/>
    </location>
</feature>
<dbReference type="Proteomes" id="UP000078559">
    <property type="component" value="Chromosome 3"/>
</dbReference>
<dbReference type="PANTHER" id="PTHR47807:SF1">
    <property type="entry name" value="PROTEIN TBF1"/>
    <property type="match status" value="1"/>
</dbReference>
<gene>
    <name evidence="7" type="ORF">VM1G_03147</name>
</gene>
<feature type="compositionally biased region" description="Low complexity" evidence="4">
    <location>
        <begin position="1"/>
        <end position="15"/>
    </location>
</feature>
<feature type="region of interest" description="Disordered" evidence="4">
    <location>
        <begin position="839"/>
        <end position="864"/>
    </location>
</feature>
<dbReference type="FunFam" id="1.10.10.60:FF:000137">
    <property type="entry name" value="MYB DNA binding protein"/>
    <property type="match status" value="1"/>
</dbReference>
<reference evidence="7" key="1">
    <citation type="submission" date="2014-12" db="EMBL/GenBank/DDBJ databases">
        <title>Genome Sequence of Valsa Canker Pathogens Uncovers a Specific Adaption of Colonization on Woody Bark.</title>
        <authorList>
            <person name="Yin Z."/>
            <person name="Liu H."/>
            <person name="Gao X."/>
            <person name="Li Z."/>
            <person name="Song N."/>
            <person name="Ke X."/>
            <person name="Dai Q."/>
            <person name="Wu Y."/>
            <person name="Sun Y."/>
            <person name="Xu J.-R."/>
            <person name="Kang Z.K."/>
            <person name="Wang L."/>
            <person name="Huang L."/>
        </authorList>
    </citation>
    <scope>NUCLEOTIDE SEQUENCE [LARGE SCALE GENOMIC DNA]</scope>
    <source>
        <strain evidence="7">03-8</strain>
    </source>
</reference>
<dbReference type="Gene3D" id="1.10.10.60">
    <property type="entry name" value="Homeodomain-like"/>
    <property type="match status" value="1"/>
</dbReference>
<evidence type="ECO:0000256" key="1">
    <source>
        <dbReference type="ARBA" id="ARBA00023125"/>
    </source>
</evidence>
<organism evidence="7 8">
    <name type="scientific">Cytospora mali</name>
    <name type="common">Apple Valsa canker fungus</name>
    <name type="synonym">Valsa mali</name>
    <dbReference type="NCBI Taxonomy" id="578113"/>
    <lineage>
        <taxon>Eukaryota</taxon>
        <taxon>Fungi</taxon>
        <taxon>Dikarya</taxon>
        <taxon>Ascomycota</taxon>
        <taxon>Pezizomycotina</taxon>
        <taxon>Sordariomycetes</taxon>
        <taxon>Sordariomycetidae</taxon>
        <taxon>Diaporthales</taxon>
        <taxon>Cytosporaceae</taxon>
        <taxon>Cytospora</taxon>
    </lineage>
</organism>
<feature type="domain" description="HTH myb-type" evidence="6">
    <location>
        <begin position="595"/>
        <end position="647"/>
    </location>
</feature>
<feature type="compositionally biased region" description="Polar residues" evidence="4">
    <location>
        <begin position="839"/>
        <end position="850"/>
    </location>
</feature>
<evidence type="ECO:0000259" key="6">
    <source>
        <dbReference type="PROSITE" id="PS51294"/>
    </source>
</evidence>
<evidence type="ECO:0000256" key="3">
    <source>
        <dbReference type="ARBA" id="ARBA00023306"/>
    </source>
</evidence>
<feature type="region of interest" description="Disordered" evidence="4">
    <location>
        <begin position="681"/>
        <end position="707"/>
    </location>
</feature>
<dbReference type="Pfam" id="PF00249">
    <property type="entry name" value="Myb_DNA-binding"/>
    <property type="match status" value="1"/>
</dbReference>
<dbReference type="AlphaFoldDB" id="A0A194VVI8"/>
<feature type="compositionally biased region" description="Polar residues" evidence="4">
    <location>
        <begin position="17"/>
        <end position="38"/>
    </location>
</feature>
<keyword evidence="2" id="KW-0539">Nucleus</keyword>
<dbReference type="SMART" id="SM00717">
    <property type="entry name" value="SANT"/>
    <property type="match status" value="1"/>
</dbReference>
<dbReference type="EMBL" id="CM003100">
    <property type="protein sequence ID" value="KUI68002.1"/>
    <property type="molecule type" value="Genomic_DNA"/>
</dbReference>
<dbReference type="PROSITE" id="PS51294">
    <property type="entry name" value="HTH_MYB"/>
    <property type="match status" value="1"/>
</dbReference>
<dbReference type="GO" id="GO:0003691">
    <property type="term" value="F:double-stranded telomeric DNA binding"/>
    <property type="evidence" value="ECO:0007669"/>
    <property type="project" value="TreeGrafter"/>
</dbReference>
<dbReference type="SUPFAM" id="SSF46689">
    <property type="entry name" value="Homeodomain-like"/>
    <property type="match status" value="1"/>
</dbReference>
<evidence type="ECO:0000256" key="2">
    <source>
        <dbReference type="ARBA" id="ARBA00023242"/>
    </source>
</evidence>
<accession>A0A194VVI8</accession>
<dbReference type="InterPro" id="IPR017930">
    <property type="entry name" value="Myb_dom"/>
</dbReference>
<dbReference type="PROSITE" id="PS50090">
    <property type="entry name" value="MYB_LIKE"/>
    <property type="match status" value="1"/>
</dbReference>
<keyword evidence="1 7" id="KW-0238">DNA-binding</keyword>
<dbReference type="InterPro" id="IPR009057">
    <property type="entry name" value="Homeodomain-like_sf"/>
</dbReference>
<feature type="compositionally biased region" description="Pro residues" evidence="4">
    <location>
        <begin position="123"/>
        <end position="136"/>
    </location>
</feature>
<evidence type="ECO:0000256" key="4">
    <source>
        <dbReference type="SAM" id="MobiDB-lite"/>
    </source>
</evidence>
<dbReference type="GO" id="GO:0042803">
    <property type="term" value="F:protein homodimerization activity"/>
    <property type="evidence" value="ECO:0007669"/>
    <property type="project" value="InterPro"/>
</dbReference>
<feature type="compositionally biased region" description="Low complexity" evidence="4">
    <location>
        <begin position="97"/>
        <end position="122"/>
    </location>
</feature>